<gene>
    <name evidence="1" type="ORF">JL193_04500</name>
</gene>
<evidence type="ECO:0008006" key="3">
    <source>
        <dbReference type="Google" id="ProtNLM"/>
    </source>
</evidence>
<evidence type="ECO:0000313" key="1">
    <source>
        <dbReference type="EMBL" id="QTD38553.1"/>
    </source>
</evidence>
<sequence>MKKIIGIIGVVAIAMTVFFSSNSGNKNTDLAGLIAMNTANAESDSNGCDDDLHDQCLIYGQTIQDCDPSRAWHTCSK</sequence>
<accession>A0ABX7SZ35</accession>
<name>A0ABX7SZ35_9FLAO</name>
<protein>
    <recommendedName>
        <fullName evidence="3">NVEALA protein</fullName>
    </recommendedName>
</protein>
<dbReference type="EMBL" id="CP071795">
    <property type="protein sequence ID" value="QTD38553.1"/>
    <property type="molecule type" value="Genomic_DNA"/>
</dbReference>
<dbReference type="Proteomes" id="UP000663935">
    <property type="component" value="Chromosome"/>
</dbReference>
<dbReference type="RefSeq" id="WP_207972682.1">
    <property type="nucleotide sequence ID" value="NZ_CP071795.1"/>
</dbReference>
<reference evidence="1 2" key="1">
    <citation type="submission" date="2021-03" db="EMBL/GenBank/DDBJ databases">
        <title>Complete genome of Polaribacter_sp.G4M1.</title>
        <authorList>
            <person name="Jeong S.W."/>
            <person name="Bae J.W."/>
        </authorList>
    </citation>
    <scope>NUCLEOTIDE SEQUENCE [LARGE SCALE GENOMIC DNA]</scope>
    <source>
        <strain evidence="1 2">G4M1</strain>
    </source>
</reference>
<keyword evidence="2" id="KW-1185">Reference proteome</keyword>
<evidence type="ECO:0000313" key="2">
    <source>
        <dbReference type="Proteomes" id="UP000663935"/>
    </source>
</evidence>
<proteinExistence type="predicted"/>
<organism evidence="1 2">
    <name type="scientific">Polaribacter batillariae</name>
    <dbReference type="NCBI Taxonomy" id="2808900"/>
    <lineage>
        <taxon>Bacteria</taxon>
        <taxon>Pseudomonadati</taxon>
        <taxon>Bacteroidota</taxon>
        <taxon>Flavobacteriia</taxon>
        <taxon>Flavobacteriales</taxon>
        <taxon>Flavobacteriaceae</taxon>
    </lineage>
</organism>